<organism evidence="1">
    <name type="scientific">Lepeophtheirus salmonis</name>
    <name type="common">Salmon louse</name>
    <name type="synonym">Caligus salmonis</name>
    <dbReference type="NCBI Taxonomy" id="72036"/>
    <lineage>
        <taxon>Eukaryota</taxon>
        <taxon>Metazoa</taxon>
        <taxon>Ecdysozoa</taxon>
        <taxon>Arthropoda</taxon>
        <taxon>Crustacea</taxon>
        <taxon>Multicrustacea</taxon>
        <taxon>Hexanauplia</taxon>
        <taxon>Copepoda</taxon>
        <taxon>Siphonostomatoida</taxon>
        <taxon>Caligidae</taxon>
        <taxon>Lepeophtheirus</taxon>
    </lineage>
</organism>
<name>A0A0K2SUZ2_LEPSM</name>
<reference evidence="1" key="1">
    <citation type="submission" date="2014-05" db="EMBL/GenBank/DDBJ databases">
        <authorList>
            <person name="Chronopoulou M."/>
        </authorList>
    </citation>
    <scope>NUCLEOTIDE SEQUENCE</scope>
    <source>
        <tissue evidence="1">Whole organism</tissue>
    </source>
</reference>
<sequence>MTVSKLENRIFYWKEDGKLNETIYIHVDDLLSAGSSVFKEKIGKNNFKQKWKRLEILNILELMPEAKRMESFKWINLSIIRIWMPSV</sequence>
<proteinExistence type="predicted"/>
<dbReference type="EMBL" id="HACA01000002">
    <property type="protein sequence ID" value="CDW17363.1"/>
    <property type="molecule type" value="Transcribed_RNA"/>
</dbReference>
<accession>A0A0K2SUZ2</accession>
<evidence type="ECO:0000313" key="1">
    <source>
        <dbReference type="EMBL" id="CDW17363.1"/>
    </source>
</evidence>
<protein>
    <submittedName>
        <fullName evidence="1">Uncharacterized protein</fullName>
    </submittedName>
</protein>
<dbReference type="AlphaFoldDB" id="A0A0K2SUZ2"/>